<organism evidence="1 2">
    <name type="scientific">Bacillus bruguierae</name>
    <dbReference type="NCBI Taxonomy" id="3127667"/>
    <lineage>
        <taxon>Bacteria</taxon>
        <taxon>Bacillati</taxon>
        <taxon>Bacillota</taxon>
        <taxon>Bacilli</taxon>
        <taxon>Bacillales</taxon>
        <taxon>Bacillaceae</taxon>
        <taxon>Bacillus</taxon>
    </lineage>
</organism>
<dbReference type="RefSeq" id="WP_336472395.1">
    <property type="nucleotide sequence ID" value="NZ_JBAWSX010000005.1"/>
</dbReference>
<proteinExistence type="predicted"/>
<accession>A0ABU8FGD3</accession>
<name>A0ABU8FGD3_9BACI</name>
<reference evidence="1 2" key="1">
    <citation type="submission" date="2024-01" db="EMBL/GenBank/DDBJ databases">
        <title>Seven novel Bacillus-like species.</title>
        <authorList>
            <person name="Liu G."/>
        </authorList>
    </citation>
    <scope>NUCLEOTIDE SEQUENCE [LARGE SCALE GENOMIC DNA]</scope>
    <source>
        <strain evidence="1 2">FJAT-51639</strain>
    </source>
</reference>
<protein>
    <submittedName>
        <fullName evidence="1">Uncharacterized protein</fullName>
    </submittedName>
</protein>
<gene>
    <name evidence="1" type="ORF">WAZ07_10480</name>
</gene>
<sequence>MDTIPHFNTGQYQGYVDIKLVILVATGVISNPDAGKRFVEKVLKKNKNAV</sequence>
<dbReference type="EMBL" id="JBAWSX010000005">
    <property type="protein sequence ID" value="MEI4801747.1"/>
    <property type="molecule type" value="Genomic_DNA"/>
</dbReference>
<dbReference type="Proteomes" id="UP001372526">
    <property type="component" value="Unassembled WGS sequence"/>
</dbReference>
<evidence type="ECO:0000313" key="2">
    <source>
        <dbReference type="Proteomes" id="UP001372526"/>
    </source>
</evidence>
<evidence type="ECO:0000313" key="1">
    <source>
        <dbReference type="EMBL" id="MEI4801747.1"/>
    </source>
</evidence>
<comment type="caution">
    <text evidence="1">The sequence shown here is derived from an EMBL/GenBank/DDBJ whole genome shotgun (WGS) entry which is preliminary data.</text>
</comment>
<keyword evidence="2" id="KW-1185">Reference proteome</keyword>